<dbReference type="GeneID" id="117566601"/>
<accession>A0A6P8WEX1</accession>
<reference evidence="3" key="1">
    <citation type="submission" date="2025-08" db="UniProtKB">
        <authorList>
            <consortium name="RefSeq"/>
        </authorList>
    </citation>
    <scope>IDENTIFICATION</scope>
    <source>
        <strain evidence="3">15112-1751.03</strain>
        <tissue evidence="3">Whole Adult</tissue>
    </source>
</reference>
<evidence type="ECO:0000313" key="2">
    <source>
        <dbReference type="Proteomes" id="UP000515160"/>
    </source>
</evidence>
<dbReference type="Proteomes" id="UP000515160">
    <property type="component" value="Chromosome 3"/>
</dbReference>
<keyword evidence="2" id="KW-1185">Reference proteome</keyword>
<feature type="compositionally biased region" description="Polar residues" evidence="1">
    <location>
        <begin position="1289"/>
        <end position="1299"/>
    </location>
</feature>
<evidence type="ECO:0000256" key="1">
    <source>
        <dbReference type="SAM" id="MobiDB-lite"/>
    </source>
</evidence>
<gene>
    <name evidence="3" type="primary">LOC117566601</name>
</gene>
<sequence length="1356" mass="154034">MVKMSLENVTKQLRGTRKDAENAAEAIQQQFKLIRKGGTSSVASAALRILRQLCCALQDNYHKYADIYCNIVACLMPHVEPVAAKPEYWVNHLTSLQYIHHALCQQQTNAECKRFYSLVNAQRVQLQQKTDYKFYINIHIKHFYFYGQQMQKPSTATKDAVEQLCSAMLAMGTLFETMQHYHVGYSELIGELNQILGKRSGTFLKVLGSLPVAESNKMFEPLFKLIASNVGSTESLSKQLPEYLSALQALIQIDGFAWQQKAAALQKPLAVRLLRSLRLLYKELQLEGHALQLLYYHMKLLLKRETDVDAKKTYIDLVKNWQHFLGTQCAAQTQEQWFIDLLVLFVRLQRQIHQPEGRTNCFEHFWRSLDGQNTAEANAAHFELLQSLINSSRSISGKSSLAASCSNDISCQSMRKHCVFSLGCCAIAAYSTWQPTDQAKLSKTAQKGIGNIFNYAVDVLKVTACMKPNSVELVNLTWHLTNIADKITTDAQLELMQRLFKPLQKLFPLLEANAMRQLLRRIYKGSANCTKQPMLVAQLQSSYIAAINCPARQFQQLCLYYRTSPLSISIYELHEQSPLAIEMNAAKKRKFYELDMLTVLSSRKTPAMLQSLLLHHHTDYHMALLGRHLRTDSKTHKKLEVLRMRLQNKAQSQRLTRLEQLVLGHVSVGKLLEMLEGQKITVSIKETAEKVLEELLNKSNMQSINIMAEMPLLKLATAAIDAFAVFFNEADAEPLSSEEALIDWEALIEDILVVAMSLSTMGYTQQADAAWLLLLRIARLLGDRFNYLRALSHFTSNYAQHPLVDLASEVTHAQLLLDELWPQLHIATYYKREHSILMLCLCHMALYYARLGSMSHFQLLLLQAERVRDQFVERVGKCDIIQLTLQSVRFRICYQQRHCSLVAKMPTALQQLDTLADSVRNFTSISSVDHGALVLLLGDLVRDSTECTANRLSELPNFGSSLLQVLLQGGMVLRVVEVLISWMWTNVRMECLEKALSKLRLIEHFLCIQPSESRPSQKKARDLVDAPLDGKSKPMEELMSQLQLEQFVEPIRKQLPQSATGFAPRLDMQAAVDSRLTLQRYMEHALPAPLKSLKLQCVYFTVGCLHAHLYFLNREHDQLDTFYAMANDWLLGDKQRGAALGPMLFVLQIYQANYLRDKQKYRGAIDITEPALQLANSEPAQHRIDVNYRSNLLLQLRTAQLQLHPTPKLPRPKQRALDFNISPEKKVKASASSKKPLKIVIYTDDVSPLSDATNSVESSSSPECLDLNACQLIETIDLSDDEPTVSLKPATTTRRNASASKKLEVPIRSSSKQRHDLPEVTPKTTTIRTRGRAKREEIVEPVIVPTTVSSRRRQRN</sequence>
<evidence type="ECO:0000313" key="3">
    <source>
        <dbReference type="RefSeq" id="XP_034102034.1"/>
    </source>
</evidence>
<dbReference type="OrthoDB" id="7735752at2759"/>
<proteinExistence type="predicted"/>
<name>A0A6P8WEX1_DROAB</name>
<feature type="region of interest" description="Disordered" evidence="1">
    <location>
        <begin position="1283"/>
        <end position="1334"/>
    </location>
</feature>
<organism evidence="2 3">
    <name type="scientific">Drosophila albomicans</name>
    <name type="common">Fruit fly</name>
    <dbReference type="NCBI Taxonomy" id="7291"/>
    <lineage>
        <taxon>Eukaryota</taxon>
        <taxon>Metazoa</taxon>
        <taxon>Ecdysozoa</taxon>
        <taxon>Arthropoda</taxon>
        <taxon>Hexapoda</taxon>
        <taxon>Insecta</taxon>
        <taxon>Pterygota</taxon>
        <taxon>Neoptera</taxon>
        <taxon>Endopterygota</taxon>
        <taxon>Diptera</taxon>
        <taxon>Brachycera</taxon>
        <taxon>Muscomorpha</taxon>
        <taxon>Ephydroidea</taxon>
        <taxon>Drosophilidae</taxon>
        <taxon>Drosophila</taxon>
    </lineage>
</organism>
<protein>
    <submittedName>
        <fullName evidence="3">Protein three rows</fullName>
    </submittedName>
</protein>
<dbReference type="RefSeq" id="XP_034102034.1">
    <property type="nucleotide sequence ID" value="XM_034246143.2"/>
</dbReference>